<dbReference type="EMBL" id="AAYL02000124">
    <property type="protein sequence ID" value="ESS32848.1"/>
    <property type="molecule type" value="Genomic_DNA"/>
</dbReference>
<protein>
    <submittedName>
        <fullName evidence="2">Phosphofructokinase domain-containing protein</fullName>
        <ecNumber evidence="2">2.7.1.11</ecNumber>
        <ecNumber evidence="2">2.7.1.90</ecNumber>
    </submittedName>
</protein>
<gene>
    <name evidence="2" type="ORF">TGVEG_281400B</name>
</gene>
<dbReference type="EC" id="2.7.1.90" evidence="2"/>
<organism evidence="2 3">
    <name type="scientific">Toxoplasma gondii (strain ATCC 50861 / VEG)</name>
    <dbReference type="NCBI Taxonomy" id="432359"/>
    <lineage>
        <taxon>Eukaryota</taxon>
        <taxon>Sar</taxon>
        <taxon>Alveolata</taxon>
        <taxon>Apicomplexa</taxon>
        <taxon>Conoidasida</taxon>
        <taxon>Coccidia</taxon>
        <taxon>Eucoccidiorida</taxon>
        <taxon>Eimeriorina</taxon>
        <taxon>Sarcocystidae</taxon>
        <taxon>Toxoplasma</taxon>
    </lineage>
</organism>
<sequence length="353" mass="37714">MFRTLALSRAEWALGDCFSNPGPVQYEGAASRVRLNSLRLPSTDPTVKLKKISQLCSQVKSLCSVMATPPLLKTAESSLHSIVEVLSTLSRSERNQQMQFYDISHVLAQRCTTKAWLSAAESLPLSNWPSTLPGSFPGSGHPDRCGPGGPPAGSCVLSSSPLPFQDWFQFSVSPPASSAASAGLPTGGAGLDAWTPAATSAGVLSAGPFDVFRRHERTSEKGREPHVAHEAAETLHAEFERSRGCREQRPGSLVSLATLAARPSRARVGRRDWAEGDSEAAPRGSEETARAFAQETGAAGGGATEPSISREEEMETLWSGDAHAGTRRLPSFSLVCLNKASSNYAAQHFQERR</sequence>
<dbReference type="Gene3D" id="3.40.50.460">
    <property type="entry name" value="Phosphofructokinase domain"/>
    <property type="match status" value="1"/>
</dbReference>
<feature type="region of interest" description="Disordered" evidence="1">
    <location>
        <begin position="265"/>
        <end position="324"/>
    </location>
</feature>
<dbReference type="VEuPathDB" id="ToxoDB:TGVEG_281400B"/>
<reference evidence="2" key="1">
    <citation type="submission" date="2007-03" db="EMBL/GenBank/DDBJ databases">
        <authorList>
            <person name="Paulsen I."/>
        </authorList>
    </citation>
    <scope>NUCLEOTIDE SEQUENCE</scope>
    <source>
        <strain evidence="2">VEG</strain>
    </source>
</reference>
<dbReference type="GO" id="GO:0047334">
    <property type="term" value="F:diphosphate-fructose-6-phosphate 1-phosphotransferase activity"/>
    <property type="evidence" value="ECO:0007669"/>
    <property type="project" value="UniProtKB-EC"/>
</dbReference>
<dbReference type="EC" id="2.7.1.11" evidence="2"/>
<name>V4ZC37_TOXGV</name>
<dbReference type="AlphaFoldDB" id="V4ZC37"/>
<dbReference type="STRING" id="432359.V4ZC37"/>
<evidence type="ECO:0000313" key="2">
    <source>
        <dbReference type="EMBL" id="ESS32848.1"/>
    </source>
</evidence>
<dbReference type="InterPro" id="IPR035966">
    <property type="entry name" value="PKF_sf"/>
</dbReference>
<proteinExistence type="predicted"/>
<keyword evidence="3" id="KW-1185">Reference proteome</keyword>
<accession>V4ZC37</accession>
<dbReference type="GO" id="GO:0003872">
    <property type="term" value="F:6-phosphofructokinase activity"/>
    <property type="evidence" value="ECO:0007669"/>
    <property type="project" value="UniProtKB-EC"/>
</dbReference>
<evidence type="ECO:0000256" key="1">
    <source>
        <dbReference type="SAM" id="MobiDB-lite"/>
    </source>
</evidence>
<evidence type="ECO:0000313" key="3">
    <source>
        <dbReference type="Proteomes" id="UP000002226"/>
    </source>
</evidence>
<dbReference type="Proteomes" id="UP000002226">
    <property type="component" value="Unassembled WGS sequence"/>
</dbReference>
<comment type="caution">
    <text evidence="2">The sequence shown here is derived from an EMBL/GenBank/DDBJ whole genome shotgun (WGS) entry which is preliminary data.</text>
</comment>
<keyword evidence="2" id="KW-0808">Transferase</keyword>